<dbReference type="Pfam" id="PF20391">
    <property type="entry name" value="DUF6686"/>
    <property type="match status" value="1"/>
</dbReference>
<comment type="caution">
    <text evidence="1">The sequence shown here is derived from an EMBL/GenBank/DDBJ whole genome shotgun (WGS) entry which is preliminary data.</text>
</comment>
<accession>A0ABU3AEL0</accession>
<dbReference type="Proteomes" id="UP001255246">
    <property type="component" value="Unassembled WGS sequence"/>
</dbReference>
<dbReference type="InterPro" id="IPR046508">
    <property type="entry name" value="DUF6686"/>
</dbReference>
<reference evidence="1 2" key="1">
    <citation type="submission" date="2023-09" db="EMBL/GenBank/DDBJ databases">
        <authorList>
            <person name="Rey-Velasco X."/>
        </authorList>
    </citation>
    <scope>NUCLEOTIDE SEQUENCE [LARGE SCALE GENOMIC DNA]</scope>
    <source>
        <strain evidence="1 2">F388</strain>
    </source>
</reference>
<sequence>MCLTRKIIYQSKNGIITYCNRSHLFQVMYNNLCFELFEWELEAFKEHLFNLDINYWQNQLKCTATHRKIPLSVGTKHFIILLSKIELAELKALLSIKPKKINILKYSDIDYRFIEN</sequence>
<gene>
    <name evidence="1" type="ORF">RM706_14430</name>
</gene>
<name>A0ABU3AEL0_9FLAO</name>
<evidence type="ECO:0000313" key="2">
    <source>
        <dbReference type="Proteomes" id="UP001255246"/>
    </source>
</evidence>
<keyword evidence="2" id="KW-1185">Reference proteome</keyword>
<proteinExistence type="predicted"/>
<evidence type="ECO:0000313" key="1">
    <source>
        <dbReference type="EMBL" id="MDT0608240.1"/>
    </source>
</evidence>
<organism evidence="1 2">
    <name type="scientific">Croceitalea rosinachiae</name>
    <dbReference type="NCBI Taxonomy" id="3075596"/>
    <lineage>
        <taxon>Bacteria</taxon>
        <taxon>Pseudomonadati</taxon>
        <taxon>Bacteroidota</taxon>
        <taxon>Flavobacteriia</taxon>
        <taxon>Flavobacteriales</taxon>
        <taxon>Flavobacteriaceae</taxon>
        <taxon>Croceitalea</taxon>
    </lineage>
</organism>
<protein>
    <submittedName>
        <fullName evidence="1">DUF6686 family protein</fullName>
    </submittedName>
</protein>
<dbReference type="RefSeq" id="WP_311352786.1">
    <property type="nucleotide sequence ID" value="NZ_JAVRHR010000003.1"/>
</dbReference>
<dbReference type="EMBL" id="JAVRHR010000003">
    <property type="protein sequence ID" value="MDT0608240.1"/>
    <property type="molecule type" value="Genomic_DNA"/>
</dbReference>